<evidence type="ECO:0000313" key="1">
    <source>
        <dbReference type="EMBL" id="WTY37995.1"/>
    </source>
</evidence>
<sequence>MLVADVPTRRGDVRLEPRCASKRGGGAHAPPQALLTLYSRIQQQLREVTGAQQLGNVHRQCCSVIEVTTG</sequence>
<accession>A0ABZ1NDC0</accession>
<name>A0ABZ1NDC0_9NOCA</name>
<proteinExistence type="predicted"/>
<reference evidence="1 2" key="1">
    <citation type="submission" date="2022-10" db="EMBL/GenBank/DDBJ databases">
        <title>The complete genomes of actinobacterial strains from the NBC collection.</title>
        <authorList>
            <person name="Joergensen T.S."/>
            <person name="Alvarez Arevalo M."/>
            <person name="Sterndorff E.B."/>
            <person name="Faurdal D."/>
            <person name="Vuksanovic O."/>
            <person name="Mourched A.-S."/>
            <person name="Charusanti P."/>
            <person name="Shaw S."/>
            <person name="Blin K."/>
            <person name="Weber T."/>
        </authorList>
    </citation>
    <scope>NUCLEOTIDE SEQUENCE [LARGE SCALE GENOMIC DNA]</scope>
    <source>
        <strain evidence="1 2">NBC_01413</strain>
    </source>
</reference>
<organism evidence="1 2">
    <name type="scientific">Nocardia salmonicida</name>
    <dbReference type="NCBI Taxonomy" id="53431"/>
    <lineage>
        <taxon>Bacteria</taxon>
        <taxon>Bacillati</taxon>
        <taxon>Actinomycetota</taxon>
        <taxon>Actinomycetes</taxon>
        <taxon>Mycobacteriales</taxon>
        <taxon>Nocardiaceae</taxon>
        <taxon>Nocardia</taxon>
    </lineage>
</organism>
<evidence type="ECO:0000313" key="2">
    <source>
        <dbReference type="Proteomes" id="UP001621418"/>
    </source>
</evidence>
<dbReference type="EMBL" id="CP109527">
    <property type="protein sequence ID" value="WTY37995.1"/>
    <property type="molecule type" value="Genomic_DNA"/>
</dbReference>
<dbReference type="RefSeq" id="WP_405149939.1">
    <property type="nucleotide sequence ID" value="NZ_CP109527.1"/>
</dbReference>
<dbReference type="Proteomes" id="UP001621418">
    <property type="component" value="Chromosome"/>
</dbReference>
<gene>
    <name evidence="1" type="ORF">OG308_09215</name>
</gene>
<protein>
    <submittedName>
        <fullName evidence="1">Uncharacterized protein</fullName>
    </submittedName>
</protein>
<keyword evidence="2" id="KW-1185">Reference proteome</keyword>